<comment type="caution">
    <text evidence="3">The sequence shown here is derived from an EMBL/GenBank/DDBJ whole genome shotgun (WGS) entry which is preliminary data.</text>
</comment>
<dbReference type="PANTHER" id="PTHR13281:SF0">
    <property type="entry name" value="TRANSMEMBRANE PROTEIN 70, MITOCHONDRIAL"/>
    <property type="match status" value="1"/>
</dbReference>
<dbReference type="InterPro" id="IPR009724">
    <property type="entry name" value="TMEM70"/>
</dbReference>
<evidence type="ECO:0000256" key="2">
    <source>
        <dbReference type="SAM" id="Phobius"/>
    </source>
</evidence>
<sequence length="238" mass="27044">MCRHFSLFSTTGRICALRLQPKCSRRLFCSISPSTSSGAHLDSSRKCQKKPLCALSAFSREELGTSILHPEANRSTQRIVLISKVCSLGSSAFGLVMVPLVTSALWEPIAERPAIAVFAGVANVFLLLFAFTPILLHFLTKRFVQNVFFNEREQMFTTVHYNFFLQKRALRFTADQLDRRFWLPLATCLAHAYPMLLPLDANCYSDQTAFKLLTKNIKLPTEEEEEGKREGMDEDDRR</sequence>
<organism evidence="3 4">
    <name type="scientific">Heterodera schachtii</name>
    <name type="common">Sugarbeet cyst nematode worm</name>
    <name type="synonym">Tylenchus schachtii</name>
    <dbReference type="NCBI Taxonomy" id="97005"/>
    <lineage>
        <taxon>Eukaryota</taxon>
        <taxon>Metazoa</taxon>
        <taxon>Ecdysozoa</taxon>
        <taxon>Nematoda</taxon>
        <taxon>Chromadorea</taxon>
        <taxon>Rhabditida</taxon>
        <taxon>Tylenchina</taxon>
        <taxon>Tylenchomorpha</taxon>
        <taxon>Tylenchoidea</taxon>
        <taxon>Heteroderidae</taxon>
        <taxon>Heteroderinae</taxon>
        <taxon>Heterodera</taxon>
    </lineage>
</organism>
<keyword evidence="2" id="KW-0812">Transmembrane</keyword>
<reference evidence="3 4" key="1">
    <citation type="submission" date="2024-10" db="EMBL/GenBank/DDBJ databases">
        <authorList>
            <person name="Kim D."/>
        </authorList>
    </citation>
    <scope>NUCLEOTIDE SEQUENCE [LARGE SCALE GENOMIC DNA]</scope>
    <source>
        <strain evidence="3">Taebaek</strain>
    </source>
</reference>
<protein>
    <submittedName>
        <fullName evidence="3">Uncharacterized protein</fullName>
    </submittedName>
</protein>
<dbReference type="AlphaFoldDB" id="A0ABD2K2H8"/>
<gene>
    <name evidence="3" type="ORF">niasHS_002807</name>
</gene>
<keyword evidence="2" id="KW-1133">Transmembrane helix</keyword>
<dbReference type="PANTHER" id="PTHR13281">
    <property type="entry name" value="TRANSMEMBRANE PROTEIN 70, MITOCHONDRIAL"/>
    <property type="match status" value="1"/>
</dbReference>
<proteinExistence type="inferred from homology"/>
<comment type="similarity">
    <text evidence="1">Belongs to the TMEM70 family.</text>
</comment>
<evidence type="ECO:0000313" key="3">
    <source>
        <dbReference type="EMBL" id="KAL3097091.1"/>
    </source>
</evidence>
<dbReference type="InterPro" id="IPR045325">
    <property type="entry name" value="TMEM70/TMEM186/TMEM223"/>
</dbReference>
<feature type="transmembrane region" description="Helical" evidence="2">
    <location>
        <begin position="79"/>
        <end position="102"/>
    </location>
</feature>
<keyword evidence="2" id="KW-0472">Membrane</keyword>
<dbReference type="Proteomes" id="UP001620645">
    <property type="component" value="Unassembled WGS sequence"/>
</dbReference>
<accession>A0ABD2K2H8</accession>
<dbReference type="EMBL" id="JBICCN010000056">
    <property type="protein sequence ID" value="KAL3097091.1"/>
    <property type="molecule type" value="Genomic_DNA"/>
</dbReference>
<dbReference type="Pfam" id="PF06979">
    <property type="entry name" value="TMEM70"/>
    <property type="match status" value="1"/>
</dbReference>
<evidence type="ECO:0000256" key="1">
    <source>
        <dbReference type="ARBA" id="ARBA00005280"/>
    </source>
</evidence>
<feature type="transmembrane region" description="Helical" evidence="2">
    <location>
        <begin position="114"/>
        <end position="136"/>
    </location>
</feature>
<name>A0ABD2K2H8_HETSC</name>
<keyword evidence="4" id="KW-1185">Reference proteome</keyword>
<evidence type="ECO:0000313" key="4">
    <source>
        <dbReference type="Proteomes" id="UP001620645"/>
    </source>
</evidence>